<dbReference type="Pfam" id="PF03780">
    <property type="entry name" value="Asp23"/>
    <property type="match status" value="1"/>
</dbReference>
<comment type="similarity">
    <text evidence="1">Belongs to the asp23 family.</text>
</comment>
<name>A0A091C8Z1_9ENTE</name>
<dbReference type="AlphaFoldDB" id="A0A091C8Z1"/>
<comment type="caution">
    <text evidence="2">The sequence shown here is derived from an EMBL/GenBank/DDBJ whole genome shotgun (WGS) entry which is preliminary data.</text>
</comment>
<dbReference type="EMBL" id="JPVU01000085">
    <property type="protein sequence ID" value="KFN92717.1"/>
    <property type="molecule type" value="Genomic_DNA"/>
</dbReference>
<dbReference type="Proteomes" id="UP000029380">
    <property type="component" value="Unassembled WGS sequence"/>
</dbReference>
<evidence type="ECO:0000313" key="3">
    <source>
        <dbReference type="Proteomes" id="UP000029380"/>
    </source>
</evidence>
<dbReference type="PANTHER" id="PTHR34297:SF1">
    <property type="entry name" value="ASP23_GLS24 FAMILY ENVELOPE STRESS RESPONSE PROTEIN"/>
    <property type="match status" value="1"/>
</dbReference>
<organism evidence="2 3">
    <name type="scientific">Tetragenococcus muriaticus PMC-11-5</name>
    <dbReference type="NCBI Taxonomy" id="1302649"/>
    <lineage>
        <taxon>Bacteria</taxon>
        <taxon>Bacillati</taxon>
        <taxon>Bacillota</taxon>
        <taxon>Bacilli</taxon>
        <taxon>Lactobacillales</taxon>
        <taxon>Enterococcaceae</taxon>
        <taxon>Tetragenococcus</taxon>
    </lineage>
</organism>
<proteinExistence type="inferred from homology"/>
<evidence type="ECO:0000313" key="2">
    <source>
        <dbReference type="EMBL" id="KFN92717.1"/>
    </source>
</evidence>
<dbReference type="InterPro" id="IPR005531">
    <property type="entry name" value="Asp23"/>
</dbReference>
<dbReference type="PATRIC" id="fig|1302649.3.peg.785"/>
<evidence type="ECO:0000256" key="1">
    <source>
        <dbReference type="ARBA" id="ARBA00005721"/>
    </source>
</evidence>
<protein>
    <submittedName>
        <fullName evidence="2">Alkaline shock protein</fullName>
    </submittedName>
</protein>
<sequence length="211" mass="23731">MADEKNFVLDANQELGEIVIAPEVIEVIIGIAASNVEGVYRMQGNFANGVTELLGRSTYGKGVYLTMDEDGIKVDIYTYMKYGVSVPKVAMDIQNRVKEQVLFMTDVELAEVNIHVVAVVPVKNGAIECRRVFLKMMRKKMSKELARHEIRKKAVQALFPLDVNQALEKTNAITAALELEQDEMVDDEQEHFVPEYLDFLVTGVCDKKRST</sequence>
<reference evidence="2 3" key="1">
    <citation type="submission" date="2014-08" db="EMBL/GenBank/DDBJ databases">
        <title>Genome sequence of Tetragenococcus muriaticus.</title>
        <authorList>
            <person name="Chuea-nongthon C."/>
            <person name="Rodtong S."/>
            <person name="Yongsawatdigul J."/>
            <person name="Steele J.L."/>
            <person name="Liu X.-y."/>
            <person name="Speers J."/>
            <person name="Glasner J.D."/>
            <person name="Neeno-Eckwall E.C."/>
        </authorList>
    </citation>
    <scope>NUCLEOTIDE SEQUENCE [LARGE SCALE GENOMIC DNA]</scope>
    <source>
        <strain evidence="2 3">PMC-11-5</strain>
    </source>
</reference>
<dbReference type="PANTHER" id="PTHR34297">
    <property type="entry name" value="HYPOTHETICAL CYTOSOLIC PROTEIN-RELATED"/>
    <property type="match status" value="1"/>
</dbReference>
<gene>
    <name evidence="2" type="ORF">TMUPMC115_0781</name>
</gene>
<accession>A0A091C8Z1</accession>